<name>A0ABT4CJX0_9CLOT</name>
<dbReference type="RefSeq" id="WP_268047669.1">
    <property type="nucleotide sequence ID" value="NZ_JAPQES010000001.1"/>
</dbReference>
<dbReference type="Gene3D" id="3.40.50.1820">
    <property type="entry name" value="alpha/beta hydrolase"/>
    <property type="match status" value="1"/>
</dbReference>
<evidence type="ECO:0000313" key="2">
    <source>
        <dbReference type="Proteomes" id="UP001079657"/>
    </source>
</evidence>
<gene>
    <name evidence="1" type="ORF">OXH55_01655</name>
</gene>
<dbReference type="EMBL" id="JAPQES010000001">
    <property type="protein sequence ID" value="MCY6369350.1"/>
    <property type="molecule type" value="Genomic_DNA"/>
</dbReference>
<organism evidence="1 2">
    <name type="scientific">Clostridium ganghwense</name>
    <dbReference type="NCBI Taxonomy" id="312089"/>
    <lineage>
        <taxon>Bacteria</taxon>
        <taxon>Bacillati</taxon>
        <taxon>Bacillota</taxon>
        <taxon>Clostridia</taxon>
        <taxon>Eubacteriales</taxon>
        <taxon>Clostridiaceae</taxon>
        <taxon>Clostridium</taxon>
    </lineage>
</organism>
<accession>A0ABT4CJX0</accession>
<comment type="caution">
    <text evidence="1">The sequence shown here is derived from an EMBL/GenBank/DDBJ whole genome shotgun (WGS) entry which is preliminary data.</text>
</comment>
<evidence type="ECO:0000313" key="1">
    <source>
        <dbReference type="EMBL" id="MCY6369350.1"/>
    </source>
</evidence>
<reference evidence="1" key="1">
    <citation type="submission" date="2022-12" db="EMBL/GenBank/DDBJ databases">
        <authorList>
            <person name="Wang J."/>
        </authorList>
    </citation>
    <scope>NUCLEOTIDE SEQUENCE</scope>
    <source>
        <strain evidence="1">HY-42-06</strain>
    </source>
</reference>
<sequence length="286" mass="32375">MSKGRTFFKSIIITLMIGILFTGCGTNKTNKSSIVTDNEEINSLTYIYGNKKSDTVIINTQGGPVPELMNDELKEILSSVNTKDYLIVNVHQSQTKKPELFIKKEISFDEAIKYDKQSVEDLYKIVKYYKDQNKKVYVLGISFGAFMTQELIAEKGVDAADKYLIMVGRLNINEMFWKGFSQGKNGHYVNGVKPVLEDVTDITEKNMYKLAAGLGRNRYTNKLDKYDLSKVTYVYGKTDEQVGKLNDKEIEFLKSKNATVISDESGHSDAIDNKIKEGLKKAFDIK</sequence>
<dbReference type="InterPro" id="IPR029058">
    <property type="entry name" value="AB_hydrolase_fold"/>
</dbReference>
<protein>
    <recommendedName>
        <fullName evidence="3">Alpha/beta hydrolase</fullName>
    </recommendedName>
</protein>
<proteinExistence type="predicted"/>
<keyword evidence="2" id="KW-1185">Reference proteome</keyword>
<evidence type="ECO:0008006" key="3">
    <source>
        <dbReference type="Google" id="ProtNLM"/>
    </source>
</evidence>
<dbReference type="SUPFAM" id="SSF53474">
    <property type="entry name" value="alpha/beta-Hydrolases"/>
    <property type="match status" value="1"/>
</dbReference>
<dbReference type="PROSITE" id="PS51257">
    <property type="entry name" value="PROKAR_LIPOPROTEIN"/>
    <property type="match status" value="1"/>
</dbReference>
<dbReference type="Proteomes" id="UP001079657">
    <property type="component" value="Unassembled WGS sequence"/>
</dbReference>